<proteinExistence type="inferred from homology"/>
<dbReference type="STRING" id="1630135.DAD186_09220"/>
<evidence type="ECO:0000256" key="3">
    <source>
        <dbReference type="ARBA" id="ARBA00021315"/>
    </source>
</evidence>
<comment type="similarity">
    <text evidence="2 9">Belongs to the RecN family.</text>
</comment>
<evidence type="ECO:0000256" key="5">
    <source>
        <dbReference type="ARBA" id="ARBA00022763"/>
    </source>
</evidence>
<evidence type="ECO:0000256" key="9">
    <source>
        <dbReference type="PIRNR" id="PIRNR003128"/>
    </source>
</evidence>
<organism evidence="12 13">
    <name type="scientific">Dermabacter vaginalis</name>
    <dbReference type="NCBI Taxonomy" id="1630135"/>
    <lineage>
        <taxon>Bacteria</taxon>
        <taxon>Bacillati</taxon>
        <taxon>Actinomycetota</taxon>
        <taxon>Actinomycetes</taxon>
        <taxon>Micrococcales</taxon>
        <taxon>Dermabacteraceae</taxon>
        <taxon>Dermabacter</taxon>
    </lineage>
</organism>
<dbReference type="GO" id="GO:0006310">
    <property type="term" value="P:DNA recombination"/>
    <property type="evidence" value="ECO:0007669"/>
    <property type="project" value="InterPro"/>
</dbReference>
<evidence type="ECO:0000259" key="11">
    <source>
        <dbReference type="Pfam" id="PF02463"/>
    </source>
</evidence>
<evidence type="ECO:0000313" key="12">
    <source>
        <dbReference type="EMBL" id="ANP27472.1"/>
    </source>
</evidence>
<evidence type="ECO:0000313" key="13">
    <source>
        <dbReference type="Proteomes" id="UP000092596"/>
    </source>
</evidence>
<dbReference type="Proteomes" id="UP000092596">
    <property type="component" value="Chromosome"/>
</dbReference>
<evidence type="ECO:0000256" key="7">
    <source>
        <dbReference type="ARBA" id="ARBA00023204"/>
    </source>
</evidence>
<accession>A0A1B0ZHV4</accession>
<dbReference type="CDD" id="cd03241">
    <property type="entry name" value="ABC_RecN"/>
    <property type="match status" value="1"/>
</dbReference>
<reference evidence="12 13" key="1">
    <citation type="submission" date="2015-06" db="EMBL/GenBank/DDBJ databases">
        <title>Investigation of pathophysiology for high-risk pregnancy and development of treatment modality based on it.</title>
        <authorList>
            <person name="Kim B.-C."/>
            <person name="Lim S."/>
        </authorList>
    </citation>
    <scope>NUCLEOTIDE SEQUENCE [LARGE SCALE GENOMIC DNA]</scope>
    <source>
        <strain evidence="12 13">AD1-86</strain>
    </source>
</reference>
<evidence type="ECO:0000256" key="10">
    <source>
        <dbReference type="SAM" id="Coils"/>
    </source>
</evidence>
<dbReference type="EMBL" id="CP012117">
    <property type="protein sequence ID" value="ANP27472.1"/>
    <property type="molecule type" value="Genomic_DNA"/>
</dbReference>
<dbReference type="Gene3D" id="3.40.50.300">
    <property type="entry name" value="P-loop containing nucleotide triphosphate hydrolases"/>
    <property type="match status" value="2"/>
</dbReference>
<dbReference type="PANTHER" id="PTHR11059:SF0">
    <property type="entry name" value="DNA REPAIR PROTEIN RECN"/>
    <property type="match status" value="1"/>
</dbReference>
<dbReference type="PATRIC" id="fig|1630135.4.peg.922"/>
<dbReference type="InterPro" id="IPR003395">
    <property type="entry name" value="RecF/RecN/SMC_N"/>
</dbReference>
<evidence type="ECO:0000256" key="8">
    <source>
        <dbReference type="ARBA" id="ARBA00033408"/>
    </source>
</evidence>
<name>A0A1B0ZHV4_9MICO</name>
<dbReference type="KEGG" id="dva:DAD186_09220"/>
<dbReference type="InterPro" id="IPR027417">
    <property type="entry name" value="P-loop_NTPase"/>
</dbReference>
<evidence type="ECO:0000256" key="2">
    <source>
        <dbReference type="ARBA" id="ARBA00009441"/>
    </source>
</evidence>
<dbReference type="AlphaFoldDB" id="A0A1B0ZHV4"/>
<protein>
    <recommendedName>
        <fullName evidence="3 9">DNA repair protein RecN</fullName>
    </recommendedName>
    <alternativeName>
        <fullName evidence="8 9">Recombination protein N</fullName>
    </alternativeName>
</protein>
<keyword evidence="5 9" id="KW-0227">DNA damage</keyword>
<dbReference type="InterPro" id="IPR004604">
    <property type="entry name" value="DNA_recomb/repair_RecN"/>
</dbReference>
<keyword evidence="7 9" id="KW-0234">DNA repair</keyword>
<gene>
    <name evidence="12" type="ORF">DAD186_09220</name>
</gene>
<dbReference type="RefSeq" id="WP_065247673.1">
    <property type="nucleotide sequence ID" value="NZ_CP012117.1"/>
</dbReference>
<dbReference type="PANTHER" id="PTHR11059">
    <property type="entry name" value="DNA REPAIR PROTEIN RECN"/>
    <property type="match status" value="1"/>
</dbReference>
<dbReference type="PIRSF" id="PIRSF003128">
    <property type="entry name" value="RecN"/>
    <property type="match status" value="1"/>
</dbReference>
<dbReference type="GO" id="GO:0006281">
    <property type="term" value="P:DNA repair"/>
    <property type="evidence" value="ECO:0007669"/>
    <property type="project" value="UniProtKB-KW"/>
</dbReference>
<feature type="domain" description="RecF/RecN/SMC N-terminal" evidence="11">
    <location>
        <begin position="14"/>
        <end position="513"/>
    </location>
</feature>
<dbReference type="Pfam" id="PF02463">
    <property type="entry name" value="SMC_N"/>
    <property type="match status" value="1"/>
</dbReference>
<evidence type="ECO:0000256" key="4">
    <source>
        <dbReference type="ARBA" id="ARBA00022741"/>
    </source>
</evidence>
<sequence>MLRSLSIRRIGVIDDATIDFGPGFTALTGETGAGKTMVITGLGLLMGRRLDSRRAGVSSTVSGRVGLEKGAPVLARLDELGAEVEDDEVLVVRRVTKEGRSRAHIGGAPVPVGTLGEVMGAEITIHGQSDQLRLREPAAQLAALDSILGEEGRRLLAQHRALFTESVSLEKNVQRLSNALRDRERREVELNEILQAIEAASTFEGEDDALREEIARLSDAADTLAALEGALMHLAGDETSSVLTHADAAAASLGSAPGTPEILNRLLALREDASEIAREISLVRDGWEASPGRLEEAQERLHELSVLVRDLGPRLGGAQSVSALLHHSREALEALHELEDGAKQLEEYERRRRELEGELTEVASALSAQRREAATRLAGEIESELAELEMPGAALRIDVEPAARTASGSDQVTFTMQPHPGAEFMPVATGASGGELSRVMLALEVAIASLAEASRGGVYPVFVFDEIDAGIGGRAARAVGERLARLAESAQVIVVTHLPQVASWAGCHVRIVKETRVEDGEERTLSRIEPLEGEARVRELARMLAGDAESDAALEHAAELLATSTGGP</sequence>
<evidence type="ECO:0000256" key="1">
    <source>
        <dbReference type="ARBA" id="ARBA00003618"/>
    </source>
</evidence>
<keyword evidence="10" id="KW-0175">Coiled coil</keyword>
<dbReference type="SUPFAM" id="SSF52540">
    <property type="entry name" value="P-loop containing nucleoside triphosphate hydrolases"/>
    <property type="match status" value="1"/>
</dbReference>
<dbReference type="GO" id="GO:0005524">
    <property type="term" value="F:ATP binding"/>
    <property type="evidence" value="ECO:0007669"/>
    <property type="project" value="UniProtKB-KW"/>
</dbReference>
<dbReference type="GO" id="GO:0043590">
    <property type="term" value="C:bacterial nucleoid"/>
    <property type="evidence" value="ECO:0007669"/>
    <property type="project" value="TreeGrafter"/>
</dbReference>
<keyword evidence="4" id="KW-0547">Nucleotide-binding</keyword>
<keyword evidence="6" id="KW-0067">ATP-binding</keyword>
<evidence type="ECO:0000256" key="6">
    <source>
        <dbReference type="ARBA" id="ARBA00022840"/>
    </source>
</evidence>
<feature type="coiled-coil region" evidence="10">
    <location>
        <begin position="328"/>
        <end position="372"/>
    </location>
</feature>
<dbReference type="GO" id="GO:0009432">
    <property type="term" value="P:SOS response"/>
    <property type="evidence" value="ECO:0007669"/>
    <property type="project" value="TreeGrafter"/>
</dbReference>
<comment type="function">
    <text evidence="1 9">May be involved in recombinational repair of damaged DNA.</text>
</comment>